<name>A0A813JTP2_POLGL</name>
<dbReference type="EMBL" id="CAJNNW010026169">
    <property type="protein sequence ID" value="CAE8683177.1"/>
    <property type="molecule type" value="Genomic_DNA"/>
</dbReference>
<sequence length="152" mass="17185">PSLALVARLLVLSVTSAPELLNVDSQAAMAATRESVLKNALVQAKETAKRHAEHKDLINKFVRSFESQGSEDLKYGKRKYKALLQKAVNDKLGTIFIDLNDVEEFCKKEILDPDSQISASLSVSKIQLQQSIDYLIGDIENNAYRYQRYFYE</sequence>
<feature type="signal peptide" evidence="1">
    <location>
        <begin position="1"/>
        <end position="16"/>
    </location>
</feature>
<feature type="non-terminal residue" evidence="2">
    <location>
        <position position="1"/>
    </location>
</feature>
<gene>
    <name evidence="2" type="ORF">PGLA2088_LOCUS23325</name>
</gene>
<evidence type="ECO:0000256" key="1">
    <source>
        <dbReference type="SAM" id="SignalP"/>
    </source>
</evidence>
<dbReference type="AlphaFoldDB" id="A0A813JTP2"/>
<feature type="non-terminal residue" evidence="2">
    <location>
        <position position="152"/>
    </location>
</feature>
<protein>
    <submittedName>
        <fullName evidence="2">Uncharacterized protein</fullName>
    </submittedName>
</protein>
<accession>A0A813JTP2</accession>
<comment type="caution">
    <text evidence="2">The sequence shown here is derived from an EMBL/GenBank/DDBJ whole genome shotgun (WGS) entry which is preliminary data.</text>
</comment>
<organism evidence="2 3">
    <name type="scientific">Polarella glacialis</name>
    <name type="common">Dinoflagellate</name>
    <dbReference type="NCBI Taxonomy" id="89957"/>
    <lineage>
        <taxon>Eukaryota</taxon>
        <taxon>Sar</taxon>
        <taxon>Alveolata</taxon>
        <taxon>Dinophyceae</taxon>
        <taxon>Suessiales</taxon>
        <taxon>Suessiaceae</taxon>
        <taxon>Polarella</taxon>
    </lineage>
</organism>
<evidence type="ECO:0000313" key="3">
    <source>
        <dbReference type="Proteomes" id="UP000626109"/>
    </source>
</evidence>
<feature type="chain" id="PRO_5032995570" evidence="1">
    <location>
        <begin position="17"/>
        <end position="152"/>
    </location>
</feature>
<keyword evidence="1" id="KW-0732">Signal</keyword>
<proteinExistence type="predicted"/>
<evidence type="ECO:0000313" key="2">
    <source>
        <dbReference type="EMBL" id="CAE8683177.1"/>
    </source>
</evidence>
<dbReference type="Proteomes" id="UP000626109">
    <property type="component" value="Unassembled WGS sequence"/>
</dbReference>
<reference evidence="2" key="1">
    <citation type="submission" date="2021-02" db="EMBL/GenBank/DDBJ databases">
        <authorList>
            <person name="Dougan E. K."/>
            <person name="Rhodes N."/>
            <person name="Thang M."/>
            <person name="Chan C."/>
        </authorList>
    </citation>
    <scope>NUCLEOTIDE SEQUENCE</scope>
</reference>